<dbReference type="InterPro" id="IPR050571">
    <property type="entry name" value="Class-IV_PLP-Dep_Aminotrnsfr"/>
</dbReference>
<sequence length="262" mass="29311">MLYSSVNFFPQSNITISDRGLAFGDGVFTTAYVQLGQVQWLAQHIERLGKSCQRLHITPPDFEQLTSHLKQVCAPFQRATLKVVITAGSSGRGYARNHANPANVIVTINDYPEHYDDWRAQGVHLGVANTRLGVNPSLAGIKHLNRLEQVLVRNELDNQAYDDLVVCDLNGFIIETSSCNLFWQIDSCWYTADLSSSGVNGLVRQRLLNGLGNVKIVRQTIEQLQQAHSMFICNALLQIAPVRQFLDTPLSTTLSREIKELF</sequence>
<dbReference type="InterPro" id="IPR017824">
    <property type="entry name" value="Aminodeoxychorismate_lyase_IV"/>
</dbReference>
<keyword evidence="4" id="KW-0663">Pyridoxal phosphate</keyword>
<organism evidence="11 12">
    <name type="scientific">Thalassotalea litorea</name>
    <dbReference type="NCBI Taxonomy" id="2020715"/>
    <lineage>
        <taxon>Bacteria</taxon>
        <taxon>Pseudomonadati</taxon>
        <taxon>Pseudomonadota</taxon>
        <taxon>Gammaproteobacteria</taxon>
        <taxon>Alteromonadales</taxon>
        <taxon>Colwelliaceae</taxon>
        <taxon>Thalassotalea</taxon>
    </lineage>
</organism>
<dbReference type="InterPro" id="IPR001544">
    <property type="entry name" value="Aminotrans_IV"/>
</dbReference>
<dbReference type="EMBL" id="VCBC01000001">
    <property type="protein sequence ID" value="TLU68083.1"/>
    <property type="molecule type" value="Genomic_DNA"/>
</dbReference>
<evidence type="ECO:0000256" key="2">
    <source>
        <dbReference type="ARBA" id="ARBA00009320"/>
    </source>
</evidence>
<proteinExistence type="inferred from homology"/>
<dbReference type="Pfam" id="PF01063">
    <property type="entry name" value="Aminotran_4"/>
    <property type="match status" value="1"/>
</dbReference>
<evidence type="ECO:0000256" key="6">
    <source>
        <dbReference type="ARBA" id="ARBA00023239"/>
    </source>
</evidence>
<dbReference type="InterPro" id="IPR036038">
    <property type="entry name" value="Aminotransferase-like"/>
</dbReference>
<comment type="cofactor">
    <cofactor evidence="1">
        <name>pyridoxal 5'-phosphate</name>
        <dbReference type="ChEBI" id="CHEBI:597326"/>
    </cofactor>
</comment>
<dbReference type="AlphaFoldDB" id="A0A5R9IU92"/>
<name>A0A5R9IU92_9GAMM</name>
<dbReference type="RefSeq" id="WP_138318027.1">
    <property type="nucleotide sequence ID" value="NZ_VCBC01000001.1"/>
</dbReference>
<evidence type="ECO:0000256" key="1">
    <source>
        <dbReference type="ARBA" id="ARBA00001933"/>
    </source>
</evidence>
<comment type="catalytic activity">
    <reaction evidence="9">
        <text>4-amino-4-deoxychorismate = 4-aminobenzoate + pyruvate + H(+)</text>
        <dbReference type="Rhea" id="RHEA:16201"/>
        <dbReference type="ChEBI" id="CHEBI:15361"/>
        <dbReference type="ChEBI" id="CHEBI:15378"/>
        <dbReference type="ChEBI" id="CHEBI:17836"/>
        <dbReference type="ChEBI" id="CHEBI:58406"/>
        <dbReference type="EC" id="4.1.3.38"/>
    </reaction>
</comment>
<keyword evidence="5" id="KW-0289">Folate biosynthesis</keyword>
<dbReference type="Gene3D" id="3.30.470.10">
    <property type="match status" value="1"/>
</dbReference>
<dbReference type="SUPFAM" id="SSF56752">
    <property type="entry name" value="D-aminoacid aminotransferase-like PLP-dependent enzymes"/>
    <property type="match status" value="1"/>
</dbReference>
<accession>A0A5R9IU92</accession>
<dbReference type="GO" id="GO:0008153">
    <property type="term" value="P:4-aminobenzoate biosynthetic process"/>
    <property type="evidence" value="ECO:0007669"/>
    <property type="project" value="UniProtKB-UniRule"/>
</dbReference>
<evidence type="ECO:0000256" key="10">
    <source>
        <dbReference type="NCBIfam" id="TIGR03461"/>
    </source>
</evidence>
<dbReference type="Proteomes" id="UP000307790">
    <property type="component" value="Unassembled WGS sequence"/>
</dbReference>
<evidence type="ECO:0000313" key="12">
    <source>
        <dbReference type="Proteomes" id="UP000307790"/>
    </source>
</evidence>
<dbReference type="GO" id="GO:0005829">
    <property type="term" value="C:cytosol"/>
    <property type="evidence" value="ECO:0007669"/>
    <property type="project" value="TreeGrafter"/>
</dbReference>
<keyword evidence="12" id="KW-1185">Reference proteome</keyword>
<dbReference type="InterPro" id="IPR043131">
    <property type="entry name" value="BCAT-like_N"/>
</dbReference>
<evidence type="ECO:0000313" key="11">
    <source>
        <dbReference type="EMBL" id="TLU68083.1"/>
    </source>
</evidence>
<dbReference type="InterPro" id="IPR043132">
    <property type="entry name" value="BCAT-like_C"/>
</dbReference>
<dbReference type="GO" id="GO:0008696">
    <property type="term" value="F:4-amino-4-deoxychorismate lyase activity"/>
    <property type="evidence" value="ECO:0007669"/>
    <property type="project" value="UniProtKB-UniRule"/>
</dbReference>
<dbReference type="NCBIfam" id="TIGR03461">
    <property type="entry name" value="pabC_Proteo"/>
    <property type="match status" value="1"/>
</dbReference>
<evidence type="ECO:0000256" key="8">
    <source>
        <dbReference type="ARBA" id="ARBA00035676"/>
    </source>
</evidence>
<evidence type="ECO:0000256" key="3">
    <source>
        <dbReference type="ARBA" id="ARBA00011738"/>
    </source>
</evidence>
<dbReference type="PANTHER" id="PTHR42743">
    <property type="entry name" value="AMINO-ACID AMINOTRANSFERASE"/>
    <property type="match status" value="1"/>
</dbReference>
<dbReference type="GO" id="GO:0046656">
    <property type="term" value="P:folic acid biosynthetic process"/>
    <property type="evidence" value="ECO:0007669"/>
    <property type="project" value="UniProtKB-KW"/>
</dbReference>
<comment type="caution">
    <text evidence="11">The sequence shown here is derived from an EMBL/GenBank/DDBJ whole genome shotgun (WGS) entry which is preliminary data.</text>
</comment>
<evidence type="ECO:0000256" key="4">
    <source>
        <dbReference type="ARBA" id="ARBA00022898"/>
    </source>
</evidence>
<evidence type="ECO:0000256" key="5">
    <source>
        <dbReference type="ARBA" id="ARBA00022909"/>
    </source>
</evidence>
<dbReference type="OrthoDB" id="9805628at2"/>
<comment type="subunit">
    <text evidence="3">Homodimer.</text>
</comment>
<evidence type="ECO:0000256" key="9">
    <source>
        <dbReference type="ARBA" id="ARBA00049529"/>
    </source>
</evidence>
<dbReference type="GO" id="GO:0030170">
    <property type="term" value="F:pyridoxal phosphate binding"/>
    <property type="evidence" value="ECO:0007669"/>
    <property type="project" value="InterPro"/>
</dbReference>
<gene>
    <name evidence="11" type="primary">pabC</name>
    <name evidence="11" type="ORF">FE810_00250</name>
</gene>
<comment type="similarity">
    <text evidence="2">Belongs to the class-IV pyridoxal-phosphate-dependent aminotransferase family.</text>
</comment>
<keyword evidence="6 11" id="KW-0456">Lyase</keyword>
<dbReference type="PANTHER" id="PTHR42743:SF2">
    <property type="entry name" value="AMINODEOXYCHORISMATE LYASE"/>
    <property type="match status" value="1"/>
</dbReference>
<protein>
    <recommendedName>
        <fullName evidence="8 10">Aminodeoxychorismate lyase</fullName>
        <ecNumber evidence="8 10">4.1.3.38</ecNumber>
    </recommendedName>
</protein>
<dbReference type="EC" id="4.1.3.38" evidence="8 10"/>
<dbReference type="Gene3D" id="3.20.10.10">
    <property type="entry name" value="D-amino Acid Aminotransferase, subunit A, domain 2"/>
    <property type="match status" value="1"/>
</dbReference>
<evidence type="ECO:0000256" key="7">
    <source>
        <dbReference type="ARBA" id="ARBA00035633"/>
    </source>
</evidence>
<comment type="pathway">
    <text evidence="7">Cofactor biosynthesis; tetrahydrofolate biosynthesis; 4-aminobenzoate from chorismate: step 2/2.</text>
</comment>
<dbReference type="NCBIfam" id="NF004761">
    <property type="entry name" value="PRK06092.1"/>
    <property type="match status" value="1"/>
</dbReference>
<reference evidence="11 12" key="1">
    <citation type="submission" date="2019-05" db="EMBL/GenBank/DDBJ databases">
        <title>Genome sequences of Thalassotalea litorea 1K03283.</title>
        <authorList>
            <person name="Zhang D."/>
        </authorList>
    </citation>
    <scope>NUCLEOTIDE SEQUENCE [LARGE SCALE GENOMIC DNA]</scope>
    <source>
        <strain evidence="11 12">MCCC 1K03283</strain>
    </source>
</reference>